<keyword evidence="2" id="KW-1185">Reference proteome</keyword>
<reference evidence="1 2" key="1">
    <citation type="submission" date="2019-07" db="EMBL/GenBank/DDBJ databases">
        <title>Sphingomonas solaris sp. nov., isolated from a solar panel from Boston, Massachusetts.</title>
        <authorList>
            <person name="Tanner K."/>
            <person name="Pascual J."/>
            <person name="Mancuso C."/>
            <person name="Pereto J."/>
            <person name="Khalil A."/>
            <person name="Vilanova C."/>
        </authorList>
    </citation>
    <scope>NUCLEOTIDE SEQUENCE [LARGE SCALE GENOMIC DNA]</scope>
    <source>
        <strain evidence="1 2">R4DWN</strain>
    </source>
</reference>
<sequence>MGPVFYIMAILGCGDGQAACQQVRTVETHYASPDACTAAMPAALMDQSDLSYPEVMAECRPGKASLAVADGRPRG</sequence>
<dbReference type="OrthoDB" id="7916376at2"/>
<proteinExistence type="predicted"/>
<dbReference type="EMBL" id="VNIM01000085">
    <property type="protein sequence ID" value="TVV71538.1"/>
    <property type="molecule type" value="Genomic_DNA"/>
</dbReference>
<name>A0A558QWQ3_9SPHN</name>
<accession>A0A558QWQ3</accession>
<organism evidence="1 2">
    <name type="scientific">Alterirhizorhabdus solaris</name>
    <dbReference type="NCBI Taxonomy" id="2529389"/>
    <lineage>
        <taxon>Bacteria</taxon>
        <taxon>Pseudomonadati</taxon>
        <taxon>Pseudomonadota</taxon>
        <taxon>Alphaproteobacteria</taxon>
        <taxon>Sphingomonadales</taxon>
        <taxon>Rhizorhabdaceae</taxon>
        <taxon>Alterirhizorhabdus</taxon>
    </lineage>
</organism>
<gene>
    <name evidence="1" type="ORF">FOY91_16625</name>
</gene>
<evidence type="ECO:0000313" key="1">
    <source>
        <dbReference type="EMBL" id="TVV71538.1"/>
    </source>
</evidence>
<dbReference type="AlphaFoldDB" id="A0A558QWQ3"/>
<protein>
    <submittedName>
        <fullName evidence="1">Uncharacterized protein</fullName>
    </submittedName>
</protein>
<dbReference type="Proteomes" id="UP000318681">
    <property type="component" value="Unassembled WGS sequence"/>
</dbReference>
<comment type="caution">
    <text evidence="1">The sequence shown here is derived from an EMBL/GenBank/DDBJ whole genome shotgun (WGS) entry which is preliminary data.</text>
</comment>
<evidence type="ECO:0000313" key="2">
    <source>
        <dbReference type="Proteomes" id="UP000318681"/>
    </source>
</evidence>